<comment type="caution">
    <text evidence="2">The sequence shown here is derived from an EMBL/GenBank/DDBJ whole genome shotgun (WGS) entry which is preliminary data.</text>
</comment>
<evidence type="ECO:0000313" key="2">
    <source>
        <dbReference type="EMBL" id="PKY98310.1"/>
    </source>
</evidence>
<gene>
    <name evidence="2" type="ORF">CYJ26_07825</name>
</gene>
<keyword evidence="1" id="KW-0472">Membrane</keyword>
<evidence type="ECO:0000313" key="3">
    <source>
        <dbReference type="Proteomes" id="UP000234778"/>
    </source>
</evidence>
<keyword evidence="1" id="KW-0812">Transmembrane</keyword>
<keyword evidence="1" id="KW-1133">Transmembrane helix</keyword>
<dbReference type="RefSeq" id="WP_101638245.1">
    <property type="nucleotide sequence ID" value="NZ_JADNGB010000002.1"/>
</dbReference>
<dbReference type="AlphaFoldDB" id="A0A2I1KRQ8"/>
<sequence>MQRRSESIVIAPPSQRPILAALTDLSAAGLLAPFQWLESTPGAGQAAGADDNPRVLRVSQGRTQVHSYSEVVGRHDLDLVRVIAVVPLGHPARDALDAMDELHYLNLPVAAGAHKQPVRVLVPWSPEPVEAVVGHPGWSNVMLSPEPTSDPAFPATAWWLTPEQIPAAAAVGIAVQAGIAGSVEQAPTDQDSTASGSSVRVVRTFVRHVDASAVEQTLRHQVMSVGQTLPQPVRPEAGGGHVYPFHDPHGRVVAMANEWFSRHYYSLRRQSAAVPVVEQEQVGALQALRLFFSFMVKAVLGAPGAWLRSQIRGVKATVAAKVEGFVFGAGSAVSVVVGGVDASGRTAGWRELAAAAREASSTMPTEMPQLGVPRPRSFAALWQDLVNGCQALADGSGYAELKIIPNEGYIRDRDILAPARDAGGSYVFAVPVGPFPAGTQLRCWDQMEIRRVMGELAALSQAGGPDAAEAARVWGEIQRWQQEGSYRLLPLIGSYLTQVFDQTRADLNGYYEQLRALVAEDETEALETRQRRIARIMRILLGIFVIVLLISLGLAALGEITWLIAGIVAGVAFVSWIVSSIWTFVVQQRGVFRLLHLARTRETLVPVLSANLRLAIEDLSAQGEAYAQFDRWASVLTSFMSDPLGEQDTQRTTEDHAASLPAAFQSVEAQAGQSTIETTAAELRIRVFKVGWLKEAWQALGSAIAADLSPDEVARLMRRDLDVFAEAGTGETALTHWAAGLESHGVRSGIGAAYWEECLTALAQGVNDSLALEVVPPSGASRPLSQYRQDLERFRQTTVVTGVFAPGRYAGTEPQTRAEGHWFRERRDGLSTTMAMTDATTALTSDYFVYPAPAKARAAATDSLVY</sequence>
<dbReference type="GeneID" id="81708838"/>
<dbReference type="EMBL" id="PKHA01000008">
    <property type="protein sequence ID" value="PKY98310.1"/>
    <property type="molecule type" value="Genomic_DNA"/>
</dbReference>
<evidence type="ECO:0000256" key="1">
    <source>
        <dbReference type="SAM" id="Phobius"/>
    </source>
</evidence>
<name>A0A2I1KRQ8_9ACTO</name>
<dbReference type="Proteomes" id="UP000234778">
    <property type="component" value="Unassembled WGS sequence"/>
</dbReference>
<organism evidence="2 3">
    <name type="scientific">Actinomyces urogenitalis</name>
    <dbReference type="NCBI Taxonomy" id="103621"/>
    <lineage>
        <taxon>Bacteria</taxon>
        <taxon>Bacillati</taxon>
        <taxon>Actinomycetota</taxon>
        <taxon>Actinomycetes</taxon>
        <taxon>Actinomycetales</taxon>
        <taxon>Actinomycetaceae</taxon>
        <taxon>Actinomyces</taxon>
    </lineage>
</organism>
<protein>
    <submittedName>
        <fullName evidence="2">Uncharacterized protein</fullName>
    </submittedName>
</protein>
<feature type="transmembrane region" description="Helical" evidence="1">
    <location>
        <begin position="563"/>
        <end position="585"/>
    </location>
</feature>
<accession>A0A2I1KRQ8</accession>
<reference evidence="2 3" key="1">
    <citation type="submission" date="2017-12" db="EMBL/GenBank/DDBJ databases">
        <title>Phylogenetic diversity of female urinary microbiome.</title>
        <authorList>
            <person name="Thomas-White K."/>
            <person name="Wolfe A.J."/>
        </authorList>
    </citation>
    <scope>NUCLEOTIDE SEQUENCE [LARGE SCALE GENOMIC DNA]</scope>
    <source>
        <strain evidence="2 3">UMB0319</strain>
    </source>
</reference>
<feature type="transmembrane region" description="Helical" evidence="1">
    <location>
        <begin position="539"/>
        <end position="557"/>
    </location>
</feature>
<proteinExistence type="predicted"/>